<dbReference type="OrthoDB" id="10254720at2759"/>
<feature type="compositionally biased region" description="Basic and acidic residues" evidence="10">
    <location>
        <begin position="356"/>
        <end position="369"/>
    </location>
</feature>
<dbReference type="PANTHER" id="PTHR10555">
    <property type="entry name" value="SORTING NEXIN"/>
    <property type="match status" value="1"/>
</dbReference>
<name>A0A8S0WCA3_CYCAE</name>
<feature type="region of interest" description="Disordered" evidence="10">
    <location>
        <begin position="162"/>
        <end position="279"/>
    </location>
</feature>
<dbReference type="AlphaFoldDB" id="A0A8S0WCA3"/>
<comment type="similarity">
    <text evidence="3">Belongs to the YPT35 family.</text>
</comment>
<feature type="region of interest" description="Disordered" evidence="10">
    <location>
        <begin position="330"/>
        <end position="372"/>
    </location>
</feature>
<evidence type="ECO:0000256" key="3">
    <source>
        <dbReference type="ARBA" id="ARBA00007426"/>
    </source>
</evidence>
<evidence type="ECO:0000256" key="8">
    <source>
        <dbReference type="ARBA" id="ARBA00033774"/>
    </source>
</evidence>
<feature type="compositionally biased region" description="Pro residues" evidence="10">
    <location>
        <begin position="109"/>
        <end position="119"/>
    </location>
</feature>
<dbReference type="InterPro" id="IPR001683">
    <property type="entry name" value="PX_dom"/>
</dbReference>
<feature type="region of interest" description="Disordered" evidence="10">
    <location>
        <begin position="1"/>
        <end position="124"/>
    </location>
</feature>
<gene>
    <name evidence="12" type="ORF">AAE3_LOCUS12680</name>
</gene>
<dbReference type="Pfam" id="PF00787">
    <property type="entry name" value="PX"/>
    <property type="match status" value="1"/>
</dbReference>
<keyword evidence="13" id="KW-1185">Reference proteome</keyword>
<evidence type="ECO:0000313" key="13">
    <source>
        <dbReference type="Proteomes" id="UP000467700"/>
    </source>
</evidence>
<dbReference type="SMART" id="SM00312">
    <property type="entry name" value="PX"/>
    <property type="match status" value="1"/>
</dbReference>
<keyword evidence="5" id="KW-0967">Endosome</keyword>
<dbReference type="InterPro" id="IPR037917">
    <property type="entry name" value="Ypt35_PX"/>
</dbReference>
<dbReference type="GO" id="GO:0005774">
    <property type="term" value="C:vacuolar membrane"/>
    <property type="evidence" value="ECO:0007669"/>
    <property type="project" value="UniProtKB-SubCell"/>
</dbReference>
<reference evidence="12 13" key="1">
    <citation type="submission" date="2020-01" db="EMBL/GenBank/DDBJ databases">
        <authorList>
            <person name="Gupta K D."/>
        </authorList>
    </citation>
    <scope>NUCLEOTIDE SEQUENCE [LARGE SCALE GENOMIC DNA]</scope>
</reference>
<dbReference type="Proteomes" id="UP000467700">
    <property type="component" value="Unassembled WGS sequence"/>
</dbReference>
<keyword evidence="4" id="KW-0926">Vacuole</keyword>
<dbReference type="GO" id="GO:0010008">
    <property type="term" value="C:endosome membrane"/>
    <property type="evidence" value="ECO:0007669"/>
    <property type="project" value="UniProtKB-SubCell"/>
</dbReference>
<evidence type="ECO:0000256" key="6">
    <source>
        <dbReference type="ARBA" id="ARBA00023136"/>
    </source>
</evidence>
<accession>A0A8S0WCA3</accession>
<keyword evidence="6" id="KW-0472">Membrane</keyword>
<comment type="function">
    <text evidence="7">Recruits the lipid transfer protein VPS13 to endosomal and vacuolar membranes.</text>
</comment>
<feature type="compositionally biased region" description="Gly residues" evidence="10">
    <location>
        <begin position="48"/>
        <end position="57"/>
    </location>
</feature>
<dbReference type="EMBL" id="CACVBS010000090">
    <property type="protein sequence ID" value="CAA7270558.1"/>
    <property type="molecule type" value="Genomic_DNA"/>
</dbReference>
<evidence type="ECO:0000256" key="2">
    <source>
        <dbReference type="ARBA" id="ARBA00004177"/>
    </source>
</evidence>
<feature type="domain" description="PX" evidence="11">
    <location>
        <begin position="372"/>
        <end position="485"/>
    </location>
</feature>
<dbReference type="GO" id="GO:0032266">
    <property type="term" value="F:phosphatidylinositol-3-phosphate binding"/>
    <property type="evidence" value="ECO:0007669"/>
    <property type="project" value="InterPro"/>
</dbReference>
<feature type="compositionally biased region" description="Low complexity" evidence="10">
    <location>
        <begin position="175"/>
        <end position="188"/>
    </location>
</feature>
<evidence type="ECO:0000256" key="7">
    <source>
        <dbReference type="ARBA" id="ARBA00033728"/>
    </source>
</evidence>
<sequence length="485" mass="50730">MAKPLAPKYQLPPSSSSSILRRRSPILVYPAPAPAPTSEDRSDDEGGADGVGAGAGAGRTDTDTDASVGGVQLETTTSLVESLALASSSTSTLSTFTASTSTSTSTQEPTPPPPPPTAPVHPFAHSTAKLELLPSSSSLTKDGIDIEEEARLYAAFEDEYGGDEGAYEEATDNFTRTNTPTGPARTGPTGSGRRRTTSGPAKLTKSRSDSGSYHHPAVPPLPVPPFSASSTSTAHLRSRTTPSSSSSASFHPPHSAPVPYSTYQPNRKRPPPESIFSADIYLADNTGSNSAGVMDGASASTSAPPLFAQDVRIDGWVVVGDGAGAREEGALLSPSVSSPPASAGSSTSGFGSTASAREESTNDGHKSDSGLRLGRSKVGSLRKVSTGAGAYVVYDIAIVTKEGTTMRVLRRYSDFERLWVGLRGCLGRTALPHLPALPPKAPLARFRPAFLENRRKHLEFWLTRVLLHPEIGGREVVRGWVLGSR</sequence>
<comment type="subcellular location">
    <subcellularLocation>
        <location evidence="2">Endosome</location>
    </subcellularLocation>
    <subcellularLocation>
        <location evidence="1">Vacuole membrane</location>
        <topology evidence="1">Peripheral membrane protein</topology>
    </subcellularLocation>
</comment>
<proteinExistence type="inferred from homology"/>
<comment type="caution">
    <text evidence="12">The sequence shown here is derived from an EMBL/GenBank/DDBJ whole genome shotgun (WGS) entry which is preliminary data.</text>
</comment>
<evidence type="ECO:0000256" key="4">
    <source>
        <dbReference type="ARBA" id="ARBA00022554"/>
    </source>
</evidence>
<organism evidence="12 13">
    <name type="scientific">Cyclocybe aegerita</name>
    <name type="common">Black poplar mushroom</name>
    <name type="synonym">Agrocybe aegerita</name>
    <dbReference type="NCBI Taxonomy" id="1973307"/>
    <lineage>
        <taxon>Eukaryota</taxon>
        <taxon>Fungi</taxon>
        <taxon>Dikarya</taxon>
        <taxon>Basidiomycota</taxon>
        <taxon>Agaricomycotina</taxon>
        <taxon>Agaricomycetes</taxon>
        <taxon>Agaricomycetidae</taxon>
        <taxon>Agaricales</taxon>
        <taxon>Agaricineae</taxon>
        <taxon>Bolbitiaceae</taxon>
        <taxon>Cyclocybe</taxon>
    </lineage>
</organism>
<evidence type="ECO:0000256" key="5">
    <source>
        <dbReference type="ARBA" id="ARBA00022753"/>
    </source>
</evidence>
<feature type="compositionally biased region" description="Low complexity" evidence="10">
    <location>
        <begin position="239"/>
        <end position="253"/>
    </location>
</feature>
<evidence type="ECO:0000256" key="1">
    <source>
        <dbReference type="ARBA" id="ARBA00004148"/>
    </source>
</evidence>
<feature type="compositionally biased region" description="Low complexity" evidence="10">
    <location>
        <begin position="330"/>
        <end position="355"/>
    </location>
</feature>
<dbReference type="PANTHER" id="PTHR10555:SF170">
    <property type="entry name" value="FI18122P1"/>
    <property type="match status" value="1"/>
</dbReference>
<dbReference type="Gene3D" id="3.30.1520.10">
    <property type="entry name" value="Phox-like domain"/>
    <property type="match status" value="1"/>
</dbReference>
<protein>
    <recommendedName>
        <fullName evidence="8">Endosomal/vacuolar adapter protein YPT35</fullName>
    </recommendedName>
    <alternativeName>
        <fullName evidence="9">PX domain-containing protein YPT35</fullName>
    </alternativeName>
</protein>
<evidence type="ECO:0000256" key="9">
    <source>
        <dbReference type="ARBA" id="ARBA00033785"/>
    </source>
</evidence>
<evidence type="ECO:0000256" key="10">
    <source>
        <dbReference type="SAM" id="MobiDB-lite"/>
    </source>
</evidence>
<dbReference type="CDD" id="cd07280">
    <property type="entry name" value="PX_YPT35"/>
    <property type="match status" value="1"/>
</dbReference>
<dbReference type="SUPFAM" id="SSF64268">
    <property type="entry name" value="PX domain"/>
    <property type="match status" value="1"/>
</dbReference>
<feature type="compositionally biased region" description="Low complexity" evidence="10">
    <location>
        <begin position="73"/>
        <end position="108"/>
    </location>
</feature>
<dbReference type="PROSITE" id="PS50195">
    <property type="entry name" value="PX"/>
    <property type="match status" value="1"/>
</dbReference>
<feature type="compositionally biased region" description="Acidic residues" evidence="10">
    <location>
        <begin position="162"/>
        <end position="171"/>
    </location>
</feature>
<dbReference type="InterPro" id="IPR036871">
    <property type="entry name" value="PX_dom_sf"/>
</dbReference>
<evidence type="ECO:0000259" key="11">
    <source>
        <dbReference type="PROSITE" id="PS50195"/>
    </source>
</evidence>
<evidence type="ECO:0000313" key="12">
    <source>
        <dbReference type="EMBL" id="CAA7270558.1"/>
    </source>
</evidence>